<dbReference type="InterPro" id="IPR002018">
    <property type="entry name" value="CarbesteraseB"/>
</dbReference>
<evidence type="ECO:0000256" key="3">
    <source>
        <dbReference type="SAM" id="MobiDB-lite"/>
    </source>
</evidence>
<comment type="similarity">
    <text evidence="1">Belongs to the type-B carboxylesterase/lipase family.</text>
</comment>
<evidence type="ECO:0000313" key="7">
    <source>
        <dbReference type="EnsemblMetazoa" id="XP_038054290.1"/>
    </source>
</evidence>
<evidence type="ECO:0000256" key="5">
    <source>
        <dbReference type="SAM" id="SignalP"/>
    </source>
</evidence>
<keyword evidence="2 5" id="KW-0732">Signal</keyword>
<dbReference type="OMA" id="WPEYGDT"/>
<dbReference type="Gene3D" id="3.40.50.1820">
    <property type="entry name" value="alpha/beta hydrolase"/>
    <property type="match status" value="1"/>
</dbReference>
<accession>A0A913ZSX6</accession>
<sequence length="845" mass="93164">MAILISLLVLISPVASAVYGDSVVRTTAGKVLGMELEANGTAHRVFAGIPYAEPPVRFSAPVAKTPWGENGAFNATAFGPACPQDVARLTAFAPDWVRIPDPAMEISEDCLTLNVYTPVIGNDTSNPLAVMVWFHGGSYRNGLGSVYDASQLALKGDVVVVTMNYRLGPFGFLYTGDENAPGNVGLMDQQLALRWVQDNIHAFGGDPSRVTLFGQSDVHGSPTVHMFAKASRSLFHRMAAHSGVMQSEDLLESSRAIEDAKLFAQFANCPSKSSGPLVECLRGKTVKEIVDSYEPFFSQRKKTSFAWRPVFTRDFFALTGDSLSYDLLSVFNSGDGSVALELIKDLYPGILLSNGATEEQLKQWLDVNIDKPDVIDIAVERQYIEIDTMNDSVARMKGLFNIQLDRTLYQYGVQALRDLRSMLSSSRLMIFDYRTSTETRFPDPYGLVPHGEELPYVFGLPHDESWGLGAQFTDEERMLSLCMIRYWSNFAKTGDPNNNEGEDASSASNNTWPEYGENEKYLLTKLSTETVGERYRSEGVSFWREYLKELEAAVEEACPAQPRPTQERCEKQVIGEGLGLALTPQQTDTLIESFMFIVVALLCLCVILVGVACGYKYRRRAVSSLHYQSMASEEGVVNEATGMGLLNRGFRRDEESPGTSGSSSPDPVGEQAAPLPKKHLEDDIPENRDTRRSHVTFSQVYNEEEDVQQMFPPPPDDLDDGDDPPVDSIDQEEGLPPPPEEDGDDDVPPPPDELEELNLSDEFRMPEEVASSSPATTGNEDDDGSLASDPDSNEPPADEGGSRVSDPADTPVNLEPAHDPLDDFHSLNRRQSDNFYDRLMNAIPQ</sequence>
<keyword evidence="4" id="KW-1133">Transmembrane helix</keyword>
<dbReference type="Pfam" id="PF00135">
    <property type="entry name" value="COesterase"/>
    <property type="match status" value="1"/>
</dbReference>
<dbReference type="GeneID" id="119726613"/>
<dbReference type="InterPro" id="IPR051093">
    <property type="entry name" value="Neuroligin/BSAL"/>
</dbReference>
<keyword evidence="4" id="KW-0812">Transmembrane</keyword>
<dbReference type="PROSITE" id="PS00941">
    <property type="entry name" value="CARBOXYLESTERASE_B_2"/>
    <property type="match status" value="1"/>
</dbReference>
<evidence type="ECO:0000256" key="1">
    <source>
        <dbReference type="ARBA" id="ARBA00005964"/>
    </source>
</evidence>
<dbReference type="PANTHER" id="PTHR43903">
    <property type="entry name" value="NEUROLIGIN"/>
    <property type="match status" value="1"/>
</dbReference>
<feature type="chain" id="PRO_5037092425" description="Carboxylesterase type B domain-containing protein" evidence="5">
    <location>
        <begin position="18"/>
        <end position="845"/>
    </location>
</feature>
<dbReference type="OrthoDB" id="3200163at2759"/>
<evidence type="ECO:0000256" key="2">
    <source>
        <dbReference type="ARBA" id="ARBA00022729"/>
    </source>
</evidence>
<keyword evidence="4" id="KW-0472">Membrane</keyword>
<evidence type="ECO:0000259" key="6">
    <source>
        <dbReference type="Pfam" id="PF00135"/>
    </source>
</evidence>
<dbReference type="InterPro" id="IPR029058">
    <property type="entry name" value="AB_hydrolase_fold"/>
</dbReference>
<feature type="signal peptide" evidence="5">
    <location>
        <begin position="1"/>
        <end position="17"/>
    </location>
</feature>
<dbReference type="AlphaFoldDB" id="A0A913ZSX6"/>
<keyword evidence="8" id="KW-1185">Reference proteome</keyword>
<dbReference type="InterPro" id="IPR019819">
    <property type="entry name" value="Carboxylesterase_B_CS"/>
</dbReference>
<dbReference type="SUPFAM" id="SSF53474">
    <property type="entry name" value="alpha/beta-Hydrolases"/>
    <property type="match status" value="1"/>
</dbReference>
<name>A0A913ZSX6_PATMI</name>
<proteinExistence type="inferred from homology"/>
<feature type="transmembrane region" description="Helical" evidence="4">
    <location>
        <begin position="594"/>
        <end position="615"/>
    </location>
</feature>
<feature type="compositionally biased region" description="Acidic residues" evidence="3">
    <location>
        <begin position="716"/>
        <end position="759"/>
    </location>
</feature>
<dbReference type="RefSeq" id="XP_038054290.1">
    <property type="nucleotide sequence ID" value="XM_038198362.1"/>
</dbReference>
<evidence type="ECO:0000256" key="4">
    <source>
        <dbReference type="SAM" id="Phobius"/>
    </source>
</evidence>
<protein>
    <recommendedName>
        <fullName evidence="6">Carboxylesterase type B domain-containing protein</fullName>
    </recommendedName>
</protein>
<reference evidence="7" key="1">
    <citation type="submission" date="2022-11" db="UniProtKB">
        <authorList>
            <consortium name="EnsemblMetazoa"/>
        </authorList>
    </citation>
    <scope>IDENTIFICATION</scope>
</reference>
<dbReference type="EnsemblMetazoa" id="XM_038198362.1">
    <property type="protein sequence ID" value="XP_038054290.1"/>
    <property type="gene ID" value="LOC119726613"/>
</dbReference>
<feature type="compositionally biased region" description="Basic and acidic residues" evidence="3">
    <location>
        <begin position="816"/>
        <end position="836"/>
    </location>
</feature>
<feature type="region of interest" description="Disordered" evidence="3">
    <location>
        <begin position="649"/>
        <end position="845"/>
    </location>
</feature>
<feature type="domain" description="Carboxylesterase type B" evidence="6">
    <location>
        <begin position="21"/>
        <end position="543"/>
    </location>
</feature>
<dbReference type="Proteomes" id="UP000887568">
    <property type="component" value="Unplaced"/>
</dbReference>
<organism evidence="7 8">
    <name type="scientific">Patiria miniata</name>
    <name type="common">Bat star</name>
    <name type="synonym">Asterina miniata</name>
    <dbReference type="NCBI Taxonomy" id="46514"/>
    <lineage>
        <taxon>Eukaryota</taxon>
        <taxon>Metazoa</taxon>
        <taxon>Echinodermata</taxon>
        <taxon>Eleutherozoa</taxon>
        <taxon>Asterozoa</taxon>
        <taxon>Asteroidea</taxon>
        <taxon>Valvatacea</taxon>
        <taxon>Valvatida</taxon>
        <taxon>Asterinidae</taxon>
        <taxon>Patiria</taxon>
    </lineage>
</organism>
<feature type="compositionally biased region" description="Low complexity" evidence="3">
    <location>
        <begin position="657"/>
        <end position="669"/>
    </location>
</feature>
<feature type="compositionally biased region" description="Basic and acidic residues" evidence="3">
    <location>
        <begin position="678"/>
        <end position="692"/>
    </location>
</feature>
<evidence type="ECO:0000313" key="8">
    <source>
        <dbReference type="Proteomes" id="UP000887568"/>
    </source>
</evidence>